<keyword evidence="4 6" id="KW-0689">Ribosomal protein</keyword>
<comment type="subunit">
    <text evidence="6">Part of the 30S ribosomal subunit. Contacts proteins S9 and S11.</text>
</comment>
<dbReference type="GO" id="GO:0019843">
    <property type="term" value="F:rRNA binding"/>
    <property type="evidence" value="ECO:0007669"/>
    <property type="project" value="UniProtKB-UniRule"/>
</dbReference>
<keyword evidence="5 6" id="KW-0687">Ribonucleoprotein</keyword>
<dbReference type="PIRSF" id="PIRSF002122">
    <property type="entry name" value="RPS7p_RPS7a_RPS5e_RPS7o"/>
    <property type="match status" value="1"/>
</dbReference>
<name>A0A2H0V3P3_9BACT</name>
<dbReference type="GO" id="GO:0003735">
    <property type="term" value="F:structural constituent of ribosome"/>
    <property type="evidence" value="ECO:0007669"/>
    <property type="project" value="InterPro"/>
</dbReference>
<comment type="caution">
    <text evidence="9">The sequence shown here is derived from an EMBL/GenBank/DDBJ whole genome shotgun (WGS) entry which is preliminary data.</text>
</comment>
<dbReference type="Proteomes" id="UP000229901">
    <property type="component" value="Unassembled WGS sequence"/>
</dbReference>
<evidence type="ECO:0000313" key="9">
    <source>
        <dbReference type="EMBL" id="PIR93682.1"/>
    </source>
</evidence>
<dbReference type="InterPro" id="IPR005717">
    <property type="entry name" value="Ribosomal_uS7_bac/org-type"/>
</dbReference>
<evidence type="ECO:0000256" key="3">
    <source>
        <dbReference type="ARBA" id="ARBA00022884"/>
    </source>
</evidence>
<dbReference type="InterPro" id="IPR000235">
    <property type="entry name" value="Ribosomal_uS7"/>
</dbReference>
<dbReference type="Pfam" id="PF00177">
    <property type="entry name" value="Ribosomal_S7"/>
    <property type="match status" value="1"/>
</dbReference>
<dbReference type="EMBL" id="PFAP01000045">
    <property type="protein sequence ID" value="PIR93682.1"/>
    <property type="molecule type" value="Genomic_DNA"/>
</dbReference>
<dbReference type="InterPro" id="IPR036823">
    <property type="entry name" value="Ribosomal_uS7_dom_sf"/>
</dbReference>
<keyword evidence="6" id="KW-0820">tRNA-binding</keyword>
<reference evidence="10" key="1">
    <citation type="submission" date="2017-09" db="EMBL/GenBank/DDBJ databases">
        <title>Depth-based differentiation of microbial function through sediment-hosted aquifers and enrichment of novel symbionts in the deep terrestrial subsurface.</title>
        <authorList>
            <person name="Probst A.J."/>
            <person name="Ladd B."/>
            <person name="Jarett J.K."/>
            <person name="Geller-Mcgrath D.E."/>
            <person name="Sieber C.M.K."/>
            <person name="Emerson J.B."/>
            <person name="Anantharaman K."/>
            <person name="Thomas B.C."/>
            <person name="Malmstrom R."/>
            <person name="Stieglmeier M."/>
            <person name="Klingl A."/>
            <person name="Woyke T."/>
            <person name="Ryan C.M."/>
            <person name="Banfield J.F."/>
        </authorList>
    </citation>
    <scope>NUCLEOTIDE SEQUENCE [LARGE SCALE GENOMIC DNA]</scope>
</reference>
<dbReference type="CDD" id="cd14869">
    <property type="entry name" value="uS7_Bacteria"/>
    <property type="match status" value="1"/>
</dbReference>
<evidence type="ECO:0000256" key="4">
    <source>
        <dbReference type="ARBA" id="ARBA00022980"/>
    </source>
</evidence>
<evidence type="ECO:0000256" key="6">
    <source>
        <dbReference type="HAMAP-Rule" id="MF_00480"/>
    </source>
</evidence>
<evidence type="ECO:0000256" key="5">
    <source>
        <dbReference type="ARBA" id="ARBA00023274"/>
    </source>
</evidence>
<evidence type="ECO:0000256" key="2">
    <source>
        <dbReference type="ARBA" id="ARBA00022730"/>
    </source>
</evidence>
<keyword evidence="3 6" id="KW-0694">RNA-binding</keyword>
<sequence length="163" mass="18642">MRGKKAPKRKLKPDARYNSVLVTKFINYLMSDGKKTTAEKVLYGCFDIIDKAIKDKKIDAEYETALQVFDQAVKNVAPQVEVRGKRVGGANYQVPYPVRGERKYTLTFRWIIEAASKKKGRPMRQKLAEELIAALSEEGDSMKKRSDVHRMAESNRAFAHFAR</sequence>
<dbReference type="PROSITE" id="PS00052">
    <property type="entry name" value="RIBOSOMAL_S7"/>
    <property type="match status" value="1"/>
</dbReference>
<keyword evidence="2 6" id="KW-0699">rRNA-binding</keyword>
<comment type="function">
    <text evidence="6">One of the primary rRNA binding proteins, it binds directly to 16S rRNA where it nucleates assembly of the head domain of the 30S subunit. Is located at the subunit interface close to the decoding center, probably blocks exit of the E-site tRNA.</text>
</comment>
<dbReference type="SUPFAM" id="SSF47973">
    <property type="entry name" value="Ribosomal protein S7"/>
    <property type="match status" value="1"/>
</dbReference>
<evidence type="ECO:0000313" key="10">
    <source>
        <dbReference type="Proteomes" id="UP000229901"/>
    </source>
</evidence>
<dbReference type="GO" id="GO:0000049">
    <property type="term" value="F:tRNA binding"/>
    <property type="evidence" value="ECO:0007669"/>
    <property type="project" value="UniProtKB-UniRule"/>
</dbReference>
<evidence type="ECO:0000256" key="7">
    <source>
        <dbReference type="RuleBase" id="RU003619"/>
    </source>
</evidence>
<comment type="similarity">
    <text evidence="1 6 7">Belongs to the universal ribosomal protein uS7 family.</text>
</comment>
<dbReference type="GO" id="GO:0006412">
    <property type="term" value="P:translation"/>
    <property type="evidence" value="ECO:0007669"/>
    <property type="project" value="UniProtKB-UniRule"/>
</dbReference>
<dbReference type="AlphaFoldDB" id="A0A2H0V3P3"/>
<dbReference type="Gene3D" id="1.10.455.10">
    <property type="entry name" value="Ribosomal protein S7 domain"/>
    <property type="match status" value="1"/>
</dbReference>
<dbReference type="InterPro" id="IPR023798">
    <property type="entry name" value="Ribosomal_uS7_dom"/>
</dbReference>
<accession>A0A2H0V3P3</accession>
<feature type="domain" description="Small ribosomal subunit protein uS7" evidence="8">
    <location>
        <begin position="2"/>
        <end position="156"/>
    </location>
</feature>
<dbReference type="HAMAP" id="MF_00480_B">
    <property type="entry name" value="Ribosomal_uS7_B"/>
    <property type="match status" value="1"/>
</dbReference>
<dbReference type="PANTHER" id="PTHR11205">
    <property type="entry name" value="RIBOSOMAL PROTEIN S7"/>
    <property type="match status" value="1"/>
</dbReference>
<evidence type="ECO:0000256" key="1">
    <source>
        <dbReference type="ARBA" id="ARBA00007151"/>
    </source>
</evidence>
<proteinExistence type="inferred from homology"/>
<dbReference type="InterPro" id="IPR020606">
    <property type="entry name" value="Ribosomal_uS7_CS"/>
</dbReference>
<organism evidence="9 10">
    <name type="scientific">Candidatus Falkowbacteria bacterium CG10_big_fil_rev_8_21_14_0_10_39_11</name>
    <dbReference type="NCBI Taxonomy" id="1974565"/>
    <lineage>
        <taxon>Bacteria</taxon>
        <taxon>Candidatus Falkowiibacteriota</taxon>
    </lineage>
</organism>
<protein>
    <recommendedName>
        <fullName evidence="6">Small ribosomal subunit protein uS7</fullName>
    </recommendedName>
</protein>
<dbReference type="GO" id="GO:0015935">
    <property type="term" value="C:small ribosomal subunit"/>
    <property type="evidence" value="ECO:0007669"/>
    <property type="project" value="InterPro"/>
</dbReference>
<evidence type="ECO:0000259" key="8">
    <source>
        <dbReference type="Pfam" id="PF00177"/>
    </source>
</evidence>
<dbReference type="NCBIfam" id="TIGR01029">
    <property type="entry name" value="rpsG_bact"/>
    <property type="match status" value="1"/>
</dbReference>
<gene>
    <name evidence="6" type="primary">rpsG</name>
    <name evidence="9" type="ORF">COT97_05415</name>
</gene>